<accession>A0ABR0AT07</accession>
<feature type="region of interest" description="Disordered" evidence="1">
    <location>
        <begin position="1"/>
        <end position="20"/>
    </location>
</feature>
<comment type="caution">
    <text evidence="2">The sequence shown here is derived from an EMBL/GenBank/DDBJ whole genome shotgun (WGS) entry which is preliminary data.</text>
</comment>
<dbReference type="Proteomes" id="UP001234178">
    <property type="component" value="Unassembled WGS sequence"/>
</dbReference>
<name>A0ABR0AT07_9CRUS</name>
<evidence type="ECO:0000313" key="2">
    <source>
        <dbReference type="EMBL" id="KAK4028257.1"/>
    </source>
</evidence>
<sequence>MLPRATTPSLPSTTRPIGIHQSVTSRPTRTEIMLLYYMIHIVTSAEGYYLSIQSCSSLLAEDFRLLPEIRLLQGDGQQTIHKQ</sequence>
<organism evidence="2 3">
    <name type="scientific">Daphnia magna</name>
    <dbReference type="NCBI Taxonomy" id="35525"/>
    <lineage>
        <taxon>Eukaryota</taxon>
        <taxon>Metazoa</taxon>
        <taxon>Ecdysozoa</taxon>
        <taxon>Arthropoda</taxon>
        <taxon>Crustacea</taxon>
        <taxon>Branchiopoda</taxon>
        <taxon>Diplostraca</taxon>
        <taxon>Cladocera</taxon>
        <taxon>Anomopoda</taxon>
        <taxon>Daphniidae</taxon>
        <taxon>Daphnia</taxon>
    </lineage>
</organism>
<keyword evidence="3" id="KW-1185">Reference proteome</keyword>
<proteinExistence type="predicted"/>
<dbReference type="EMBL" id="JAOYFB010000038">
    <property type="protein sequence ID" value="KAK4028257.1"/>
    <property type="molecule type" value="Genomic_DNA"/>
</dbReference>
<evidence type="ECO:0000313" key="3">
    <source>
        <dbReference type="Proteomes" id="UP001234178"/>
    </source>
</evidence>
<protein>
    <submittedName>
        <fullName evidence="2">Uncharacterized protein</fullName>
    </submittedName>
</protein>
<evidence type="ECO:0000256" key="1">
    <source>
        <dbReference type="SAM" id="MobiDB-lite"/>
    </source>
</evidence>
<gene>
    <name evidence="2" type="ORF">OUZ56_017537</name>
</gene>
<reference evidence="2 3" key="1">
    <citation type="journal article" date="2023" name="Nucleic Acids Res.">
        <title>The hologenome of Daphnia magna reveals possible DNA methylation and microbiome-mediated evolution of the host genome.</title>
        <authorList>
            <person name="Chaturvedi A."/>
            <person name="Li X."/>
            <person name="Dhandapani V."/>
            <person name="Marshall H."/>
            <person name="Kissane S."/>
            <person name="Cuenca-Cambronero M."/>
            <person name="Asole G."/>
            <person name="Calvet F."/>
            <person name="Ruiz-Romero M."/>
            <person name="Marangio P."/>
            <person name="Guigo R."/>
            <person name="Rago D."/>
            <person name="Mirbahai L."/>
            <person name="Eastwood N."/>
            <person name="Colbourne J.K."/>
            <person name="Zhou J."/>
            <person name="Mallon E."/>
            <person name="Orsini L."/>
        </authorList>
    </citation>
    <scope>NUCLEOTIDE SEQUENCE [LARGE SCALE GENOMIC DNA]</scope>
    <source>
        <strain evidence="2">LRV0_1</strain>
    </source>
</reference>